<dbReference type="OrthoDB" id="3800738at2759"/>
<dbReference type="RefSeq" id="XP_016211664.1">
    <property type="nucleotide sequence ID" value="XM_016360325.1"/>
</dbReference>
<dbReference type="SUPFAM" id="SSF81383">
    <property type="entry name" value="F-box domain"/>
    <property type="match status" value="1"/>
</dbReference>
<gene>
    <name evidence="1" type="ORF">PV09_06651</name>
</gene>
<evidence type="ECO:0008006" key="3">
    <source>
        <dbReference type="Google" id="ProtNLM"/>
    </source>
</evidence>
<dbReference type="InParanoid" id="A0A0D2A5H1"/>
<organism evidence="1 2">
    <name type="scientific">Verruconis gallopava</name>
    <dbReference type="NCBI Taxonomy" id="253628"/>
    <lineage>
        <taxon>Eukaryota</taxon>
        <taxon>Fungi</taxon>
        <taxon>Dikarya</taxon>
        <taxon>Ascomycota</taxon>
        <taxon>Pezizomycotina</taxon>
        <taxon>Dothideomycetes</taxon>
        <taxon>Pleosporomycetidae</taxon>
        <taxon>Venturiales</taxon>
        <taxon>Sympoventuriaceae</taxon>
        <taxon>Verruconis</taxon>
    </lineage>
</organism>
<dbReference type="Proteomes" id="UP000053259">
    <property type="component" value="Unassembled WGS sequence"/>
</dbReference>
<evidence type="ECO:0000313" key="2">
    <source>
        <dbReference type="Proteomes" id="UP000053259"/>
    </source>
</evidence>
<name>A0A0D2A5H1_9PEZI</name>
<dbReference type="EMBL" id="KN847552">
    <property type="protein sequence ID" value="KIW01795.1"/>
    <property type="molecule type" value="Genomic_DNA"/>
</dbReference>
<dbReference type="VEuPathDB" id="FungiDB:PV09_06651"/>
<dbReference type="STRING" id="253628.A0A0D2A5H1"/>
<sequence>MASSETASTRLFRSPELVDLVFEHLNKQSLFQMQYVCRFFNSRIKHVKSLRRKLFLYADQSEIIDNRGNNTTRIHSLKLNPFLYSINAGHKPHDDDPDSVLCRLPFPQRLVVSPDTSIRWAIHRTCFLLFVPASLKHDVVVKASYRDMYLTQPPVTRVLLYCPDKVAIDRGGIADRQAISTPLDNDAGIKVGDVIDAILEYADREYLRIAPYAIQVVYSNLGEDGRKLYKTLVEQHYFDWKAEFGLGRTHEALASDSEE</sequence>
<dbReference type="InterPro" id="IPR036047">
    <property type="entry name" value="F-box-like_dom_sf"/>
</dbReference>
<protein>
    <recommendedName>
        <fullName evidence="3">F-box domain-containing protein</fullName>
    </recommendedName>
</protein>
<accession>A0A0D2A5H1</accession>
<evidence type="ECO:0000313" key="1">
    <source>
        <dbReference type="EMBL" id="KIW01795.1"/>
    </source>
</evidence>
<dbReference type="GeneID" id="27314624"/>
<keyword evidence="2" id="KW-1185">Reference proteome</keyword>
<proteinExistence type="predicted"/>
<dbReference type="HOGENOM" id="CLU_1074428_0_0_1"/>
<dbReference type="AlphaFoldDB" id="A0A0D2A5H1"/>
<reference evidence="1 2" key="1">
    <citation type="submission" date="2015-01" db="EMBL/GenBank/DDBJ databases">
        <title>The Genome Sequence of Ochroconis gallopava CBS43764.</title>
        <authorList>
            <consortium name="The Broad Institute Genomics Platform"/>
            <person name="Cuomo C."/>
            <person name="de Hoog S."/>
            <person name="Gorbushina A."/>
            <person name="Stielow B."/>
            <person name="Teixiera M."/>
            <person name="Abouelleil A."/>
            <person name="Chapman S.B."/>
            <person name="Priest M."/>
            <person name="Young S.K."/>
            <person name="Wortman J."/>
            <person name="Nusbaum C."/>
            <person name="Birren B."/>
        </authorList>
    </citation>
    <scope>NUCLEOTIDE SEQUENCE [LARGE SCALE GENOMIC DNA]</scope>
    <source>
        <strain evidence="1 2">CBS 43764</strain>
    </source>
</reference>